<feature type="region of interest" description="Disordered" evidence="2">
    <location>
        <begin position="420"/>
        <end position="443"/>
    </location>
</feature>
<sequence length="570" mass="63158">MQLSRFLLCIAFFLAPVCFIATSWLYLYPFFHGCDFPTPSNSPGSPAPFRLLALGDPQLEGDSSLPKPDARIFTSLEYLVDDVRHAGSWHRRQRFISHALKGVGPDLLKWLKGLRKRIDLWGNDLYLAHIVRSLRWWAEPTHVVVLGDLLGSQWISDEEFERRAERYWGIVFRGMERVPDAVMQGGALEVLAGDKRWENRVINVAGNHDVGYAGDLDENRMERFERAFGMANWDIMFTLPTAVRDTSKAPPALRLVILNSMNLDTPAFSSDLQRATYDFMNHIITTSRPVTEKTHAIILLTHIPLHKEPGVCVDSPFFDFFTSGSGIKEQNMLSEHASKALLEGIFGLSGNEQAEGGGQGRSGVIINGHDHEGCDVLHYISQAGTASCPDDEVDVEDMELPLSCPNSERFASPIWDNTTSDAEELSDTDAAPPQGPPEPSWSTLRIPHPPHKYPSLGPRVLPTATPRLREITLRSMMGDFGGHAGFLSAWFDARLGARGEWVLELATCGLGVQHWWWGVHVVDLLALVFAVAGLVVRAFEGRKPAGRKPAGRKVVGGGKAQGRGMVEGKR</sequence>
<evidence type="ECO:0000313" key="5">
    <source>
        <dbReference type="Proteomes" id="UP000481861"/>
    </source>
</evidence>
<accession>A0A7C8IEE3</accession>
<proteinExistence type="predicted"/>
<evidence type="ECO:0000256" key="1">
    <source>
        <dbReference type="ARBA" id="ARBA00023136"/>
    </source>
</evidence>
<evidence type="ECO:0000256" key="3">
    <source>
        <dbReference type="SAM" id="Phobius"/>
    </source>
</evidence>
<dbReference type="PANTHER" id="PTHR13315">
    <property type="entry name" value="METALLO PHOSPHOESTERASE RELATED"/>
    <property type="match status" value="1"/>
</dbReference>
<dbReference type="AlphaFoldDB" id="A0A7C8IEE3"/>
<evidence type="ECO:0000256" key="2">
    <source>
        <dbReference type="SAM" id="MobiDB-lite"/>
    </source>
</evidence>
<feature type="transmembrane region" description="Helical" evidence="3">
    <location>
        <begin position="7"/>
        <end position="31"/>
    </location>
</feature>
<reference evidence="4 5" key="1">
    <citation type="submission" date="2020-01" db="EMBL/GenBank/DDBJ databases">
        <authorList>
            <consortium name="DOE Joint Genome Institute"/>
            <person name="Haridas S."/>
            <person name="Albert R."/>
            <person name="Binder M."/>
            <person name="Bloem J."/>
            <person name="Labutti K."/>
            <person name="Salamov A."/>
            <person name="Andreopoulos B."/>
            <person name="Baker S.E."/>
            <person name="Barry K."/>
            <person name="Bills G."/>
            <person name="Bluhm B.H."/>
            <person name="Cannon C."/>
            <person name="Castanera R."/>
            <person name="Culley D.E."/>
            <person name="Daum C."/>
            <person name="Ezra D."/>
            <person name="Gonzalez J.B."/>
            <person name="Henrissat B."/>
            <person name="Kuo A."/>
            <person name="Liang C."/>
            <person name="Lipzen A."/>
            <person name="Lutzoni F."/>
            <person name="Magnuson J."/>
            <person name="Mondo S."/>
            <person name="Nolan M."/>
            <person name="Ohm R."/>
            <person name="Pangilinan J."/>
            <person name="Park H.-J.H."/>
            <person name="Ramirez L."/>
            <person name="Alfaro M."/>
            <person name="Sun H."/>
            <person name="Tritt A."/>
            <person name="Yoshinaga Y."/>
            <person name="Zwiers L.-H.L."/>
            <person name="Turgeon B.G."/>
            <person name="Goodwin S.B."/>
            <person name="Spatafora J.W."/>
            <person name="Crous P.W."/>
            <person name="Grigoriev I.V."/>
        </authorList>
    </citation>
    <scope>NUCLEOTIDE SEQUENCE [LARGE SCALE GENOMIC DNA]</scope>
    <source>
        <strain evidence="4 5">CBS 611.86</strain>
    </source>
</reference>
<feature type="transmembrane region" description="Helical" evidence="3">
    <location>
        <begin position="515"/>
        <end position="539"/>
    </location>
</feature>
<dbReference type="PANTHER" id="PTHR13315:SF1">
    <property type="entry name" value="PROTEIN TED1"/>
    <property type="match status" value="1"/>
</dbReference>
<dbReference type="EMBL" id="JAADJZ010000004">
    <property type="protein sequence ID" value="KAF2875826.1"/>
    <property type="molecule type" value="Genomic_DNA"/>
</dbReference>
<keyword evidence="1 3" id="KW-0472">Membrane</keyword>
<keyword evidence="3" id="KW-0812">Transmembrane</keyword>
<keyword evidence="5" id="KW-1185">Reference proteome</keyword>
<comment type="caution">
    <text evidence="4">The sequence shown here is derived from an EMBL/GenBank/DDBJ whole genome shotgun (WGS) entry which is preliminary data.</text>
</comment>
<gene>
    <name evidence="4" type="ORF">BDV95DRAFT_485484</name>
</gene>
<keyword evidence="3" id="KW-1133">Transmembrane helix</keyword>
<organism evidence="4 5">
    <name type="scientific">Massariosphaeria phaeospora</name>
    <dbReference type="NCBI Taxonomy" id="100035"/>
    <lineage>
        <taxon>Eukaryota</taxon>
        <taxon>Fungi</taxon>
        <taxon>Dikarya</taxon>
        <taxon>Ascomycota</taxon>
        <taxon>Pezizomycotina</taxon>
        <taxon>Dothideomycetes</taxon>
        <taxon>Pleosporomycetidae</taxon>
        <taxon>Pleosporales</taxon>
        <taxon>Pleosporales incertae sedis</taxon>
        <taxon>Massariosphaeria</taxon>
    </lineage>
</organism>
<dbReference type="Proteomes" id="UP000481861">
    <property type="component" value="Unassembled WGS sequence"/>
</dbReference>
<dbReference type="GO" id="GO:0005783">
    <property type="term" value="C:endoplasmic reticulum"/>
    <property type="evidence" value="ECO:0007669"/>
    <property type="project" value="TreeGrafter"/>
</dbReference>
<feature type="region of interest" description="Disordered" evidence="2">
    <location>
        <begin position="544"/>
        <end position="570"/>
    </location>
</feature>
<dbReference type="GO" id="GO:0016020">
    <property type="term" value="C:membrane"/>
    <property type="evidence" value="ECO:0007669"/>
    <property type="project" value="GOC"/>
</dbReference>
<dbReference type="GO" id="GO:0006506">
    <property type="term" value="P:GPI anchor biosynthetic process"/>
    <property type="evidence" value="ECO:0007669"/>
    <property type="project" value="InterPro"/>
</dbReference>
<dbReference type="InterPro" id="IPR029052">
    <property type="entry name" value="Metallo-depent_PP-like"/>
</dbReference>
<dbReference type="InterPro" id="IPR033308">
    <property type="entry name" value="PGAP5/Cdc1/Ted1"/>
</dbReference>
<evidence type="ECO:0008006" key="6">
    <source>
        <dbReference type="Google" id="ProtNLM"/>
    </source>
</evidence>
<protein>
    <recommendedName>
        <fullName evidence="6">Calcineurin-like phosphoesterase domain-containing protein</fullName>
    </recommendedName>
</protein>
<evidence type="ECO:0000313" key="4">
    <source>
        <dbReference type="EMBL" id="KAF2875826.1"/>
    </source>
</evidence>
<dbReference type="SUPFAM" id="SSF56300">
    <property type="entry name" value="Metallo-dependent phosphatases"/>
    <property type="match status" value="1"/>
</dbReference>
<dbReference type="OrthoDB" id="9984693at2759"/>
<name>A0A7C8IEE3_9PLEO</name>